<keyword evidence="1" id="KW-0732">Signal</keyword>
<evidence type="ECO:0000259" key="2">
    <source>
        <dbReference type="Pfam" id="PF02469"/>
    </source>
</evidence>
<dbReference type="AlphaFoldDB" id="A0A1H4CEN3"/>
<dbReference type="EMBL" id="FNRI01000004">
    <property type="protein sequence ID" value="SEA58861.1"/>
    <property type="molecule type" value="Genomic_DNA"/>
</dbReference>
<dbReference type="InterPro" id="IPR036378">
    <property type="entry name" value="FAS1_dom_sf"/>
</dbReference>
<dbReference type="SUPFAM" id="SSF82153">
    <property type="entry name" value="FAS1 domain"/>
    <property type="match status" value="1"/>
</dbReference>
<accession>A0A1H4CEN3</accession>
<protein>
    <submittedName>
        <fullName evidence="3">Fasciclin domain-containing protein</fullName>
    </submittedName>
</protein>
<dbReference type="Pfam" id="PF02469">
    <property type="entry name" value="Fasciclin"/>
    <property type="match status" value="1"/>
</dbReference>
<dbReference type="RefSeq" id="WP_010262705.1">
    <property type="nucleotide sequence ID" value="NZ_CAEG01000011.1"/>
</dbReference>
<feature type="chain" id="PRO_5010311042" evidence="1">
    <location>
        <begin position="22"/>
        <end position="174"/>
    </location>
</feature>
<feature type="domain" description="FAS1" evidence="2">
    <location>
        <begin position="59"/>
        <end position="146"/>
    </location>
</feature>
<reference evidence="3 4" key="1">
    <citation type="submission" date="2016-10" db="EMBL/GenBank/DDBJ databases">
        <authorList>
            <person name="de Groot N.N."/>
        </authorList>
    </citation>
    <scope>NUCLEOTIDE SEQUENCE [LARGE SCALE GENOMIC DNA]</scope>
    <source>
        <strain evidence="3 4">DSM 25383</strain>
    </source>
</reference>
<dbReference type="Proteomes" id="UP000183253">
    <property type="component" value="Unassembled WGS sequence"/>
</dbReference>
<sequence length="174" mass="19837">MKTFTITALLALFCSFPPVQAQQTGEIGGEALQLLSRTDNGKYDRYVTEYKRMYAMYAGDNSFADYLTDGKKYTVIVPDNTGIEVYYRTEGYANGNPPRLRNTLKYNIIKGKFAPESFQDGQTLYTLFPSHPLTVTVKKGKVYLTDKQGNRVRLDKSFESGDIIFYPVKTLLRY</sequence>
<proteinExistence type="predicted"/>
<organism evidence="3 4">
    <name type="scientific">Alistipes timonensis JC136</name>
    <dbReference type="NCBI Taxonomy" id="1033731"/>
    <lineage>
        <taxon>Bacteria</taxon>
        <taxon>Pseudomonadati</taxon>
        <taxon>Bacteroidota</taxon>
        <taxon>Bacteroidia</taxon>
        <taxon>Bacteroidales</taxon>
        <taxon>Rikenellaceae</taxon>
        <taxon>Alistipes</taxon>
    </lineage>
</organism>
<evidence type="ECO:0000313" key="4">
    <source>
        <dbReference type="Proteomes" id="UP000183253"/>
    </source>
</evidence>
<name>A0A1H4CEN3_9BACT</name>
<dbReference type="OrthoDB" id="1007378at2"/>
<feature type="signal peptide" evidence="1">
    <location>
        <begin position="1"/>
        <end position="21"/>
    </location>
</feature>
<evidence type="ECO:0000313" key="3">
    <source>
        <dbReference type="EMBL" id="SEA58861.1"/>
    </source>
</evidence>
<evidence type="ECO:0000256" key="1">
    <source>
        <dbReference type="SAM" id="SignalP"/>
    </source>
</evidence>
<gene>
    <name evidence="3" type="ORF">SAMN05444145_104287</name>
</gene>
<keyword evidence="4" id="KW-1185">Reference proteome</keyword>
<dbReference type="InterPro" id="IPR000782">
    <property type="entry name" value="FAS1_domain"/>
</dbReference>
<dbReference type="STRING" id="1033731.SAMN05444145_104287"/>
<dbReference type="Gene3D" id="2.30.180.10">
    <property type="entry name" value="FAS1 domain"/>
    <property type="match status" value="1"/>
</dbReference>